<dbReference type="RefSeq" id="WP_330795699.1">
    <property type="nucleotide sequence ID" value="NZ_JAZEWV010000010.1"/>
</dbReference>
<proteinExistence type="inferred from homology"/>
<evidence type="ECO:0000313" key="6">
    <source>
        <dbReference type="EMBL" id="MEE4543361.1"/>
    </source>
</evidence>
<dbReference type="Proteomes" id="UP001344658">
    <property type="component" value="Unassembled WGS sequence"/>
</dbReference>
<evidence type="ECO:0000256" key="1">
    <source>
        <dbReference type="ARBA" id="ARBA00022723"/>
    </source>
</evidence>
<dbReference type="InterPro" id="IPR004843">
    <property type="entry name" value="Calcineurin-like_PHP"/>
</dbReference>
<dbReference type="Pfam" id="PF00149">
    <property type="entry name" value="Metallophos"/>
    <property type="match status" value="1"/>
</dbReference>
<comment type="similarity">
    <text evidence="4">Belongs to the cyclic nucleotide phosphodiesterase class-III family.</text>
</comment>
<keyword evidence="7" id="KW-1185">Reference proteome</keyword>
<organism evidence="6 7">
    <name type="scientific">Actinacidiphila polyblastidii</name>
    <dbReference type="NCBI Taxonomy" id="3110430"/>
    <lineage>
        <taxon>Bacteria</taxon>
        <taxon>Bacillati</taxon>
        <taxon>Actinomycetota</taxon>
        <taxon>Actinomycetes</taxon>
        <taxon>Kitasatosporales</taxon>
        <taxon>Streptomycetaceae</taxon>
        <taxon>Actinacidiphila</taxon>
    </lineage>
</organism>
<dbReference type="PANTHER" id="PTHR42988:SF2">
    <property type="entry name" value="CYCLIC NUCLEOTIDE PHOSPHODIESTERASE CBUA0032-RELATED"/>
    <property type="match status" value="1"/>
</dbReference>
<dbReference type="Gene3D" id="3.60.21.10">
    <property type="match status" value="1"/>
</dbReference>
<protein>
    <submittedName>
        <fullName evidence="6">Metallophosphoesterase</fullName>
    </submittedName>
</protein>
<evidence type="ECO:0000256" key="2">
    <source>
        <dbReference type="ARBA" id="ARBA00022801"/>
    </source>
</evidence>
<reference evidence="6 7" key="1">
    <citation type="submission" date="2023-12" db="EMBL/GenBank/DDBJ databases">
        <title>Streptomyces sp. V4-01.</title>
        <authorList>
            <person name="Somphong A."/>
            <person name="Phongsopitanun W."/>
        </authorList>
    </citation>
    <scope>NUCLEOTIDE SEQUENCE [LARGE SCALE GENOMIC DNA]</scope>
    <source>
        <strain evidence="6 7">V4-01</strain>
    </source>
</reference>
<gene>
    <name evidence="6" type="ORF">V2S66_15450</name>
</gene>
<sequence>MPARVLQLSDIHFRGDGADVEGRAPDDRLRRVLDAWRRTERPVDLVVLTGDLADDGSHAACRRLADALAPLSAPVVAVPGNHDRAGVVRAVFAADSATVGGWDVVGVDTSRPEQIHGTVDVAAVAERLDSGDGRPTLLALHHPPVGPSAHRWFQLEGAEGLLAALAQRPQVRAIISGHLHDPFEMRAHTGLPVLGCPSTLVAFRHTGAEVVVGGGDVTGARLLELAEDGTVSSEVLAA</sequence>
<name>A0ABU7PC22_9ACTN</name>
<evidence type="ECO:0000259" key="5">
    <source>
        <dbReference type="Pfam" id="PF00149"/>
    </source>
</evidence>
<comment type="caution">
    <text evidence="6">The sequence shown here is derived from an EMBL/GenBank/DDBJ whole genome shotgun (WGS) entry which is preliminary data.</text>
</comment>
<evidence type="ECO:0000313" key="7">
    <source>
        <dbReference type="Proteomes" id="UP001344658"/>
    </source>
</evidence>
<keyword evidence="2" id="KW-0378">Hydrolase</keyword>
<dbReference type="EMBL" id="JAZEWV010000010">
    <property type="protein sequence ID" value="MEE4543361.1"/>
    <property type="molecule type" value="Genomic_DNA"/>
</dbReference>
<dbReference type="InterPro" id="IPR050884">
    <property type="entry name" value="CNP_phosphodiesterase-III"/>
</dbReference>
<keyword evidence="1" id="KW-0479">Metal-binding</keyword>
<feature type="domain" description="Calcineurin-like phosphoesterase" evidence="5">
    <location>
        <begin position="4"/>
        <end position="182"/>
    </location>
</feature>
<dbReference type="PANTHER" id="PTHR42988">
    <property type="entry name" value="PHOSPHOHYDROLASE"/>
    <property type="match status" value="1"/>
</dbReference>
<keyword evidence="3" id="KW-0408">Iron</keyword>
<dbReference type="InterPro" id="IPR029052">
    <property type="entry name" value="Metallo-depent_PP-like"/>
</dbReference>
<evidence type="ECO:0000256" key="3">
    <source>
        <dbReference type="ARBA" id="ARBA00023004"/>
    </source>
</evidence>
<evidence type="ECO:0000256" key="4">
    <source>
        <dbReference type="ARBA" id="ARBA00025742"/>
    </source>
</evidence>
<dbReference type="SUPFAM" id="SSF56300">
    <property type="entry name" value="Metallo-dependent phosphatases"/>
    <property type="match status" value="1"/>
</dbReference>
<accession>A0ABU7PC22</accession>